<dbReference type="PROSITE" id="PS00108">
    <property type="entry name" value="PROTEIN_KINASE_ST"/>
    <property type="match status" value="1"/>
</dbReference>
<keyword evidence="1 3" id="KW-0547">Nucleotide-binding</keyword>
<dbReference type="HOGENOM" id="CLU_417304_0_0_6"/>
<protein>
    <submittedName>
        <fullName evidence="6">Serine/threonine protein kinase</fullName>
    </submittedName>
</protein>
<dbReference type="CDD" id="cd14014">
    <property type="entry name" value="STKc_PknB_like"/>
    <property type="match status" value="1"/>
</dbReference>
<dbReference type="InterPro" id="IPR008271">
    <property type="entry name" value="Ser/Thr_kinase_AS"/>
</dbReference>
<evidence type="ECO:0000256" key="2">
    <source>
        <dbReference type="ARBA" id="ARBA00022840"/>
    </source>
</evidence>
<dbReference type="RefSeq" id="WP_015781518.1">
    <property type="nucleotide sequence ID" value="NC_013166.1"/>
</dbReference>
<dbReference type="PROSITE" id="PS50011">
    <property type="entry name" value="PROTEIN_KINASE_DOM"/>
    <property type="match status" value="1"/>
</dbReference>
<evidence type="ECO:0000313" key="6">
    <source>
        <dbReference type="EMBL" id="ACV27913.1"/>
    </source>
</evidence>
<name>C7R9P4_KANKD</name>
<evidence type="ECO:0000259" key="5">
    <source>
        <dbReference type="PROSITE" id="PS50011"/>
    </source>
</evidence>
<feature type="region of interest" description="Disordered" evidence="4">
    <location>
        <begin position="1"/>
        <end position="37"/>
    </location>
</feature>
<keyword evidence="6" id="KW-0808">Transferase</keyword>
<keyword evidence="2 3" id="KW-0067">ATP-binding</keyword>
<dbReference type="InParanoid" id="C7R9P4"/>
<dbReference type="Gene3D" id="1.10.510.10">
    <property type="entry name" value="Transferase(Phosphotransferase) domain 1"/>
    <property type="match status" value="1"/>
</dbReference>
<evidence type="ECO:0000256" key="1">
    <source>
        <dbReference type="ARBA" id="ARBA00022741"/>
    </source>
</evidence>
<dbReference type="GO" id="GO:0005524">
    <property type="term" value="F:ATP binding"/>
    <property type="evidence" value="ECO:0007669"/>
    <property type="project" value="UniProtKB-UniRule"/>
</dbReference>
<feature type="domain" description="Protein kinase" evidence="5">
    <location>
        <begin position="69"/>
        <end position="338"/>
    </location>
</feature>
<dbReference type="Proteomes" id="UP000001231">
    <property type="component" value="Chromosome"/>
</dbReference>
<dbReference type="GO" id="GO:0005737">
    <property type="term" value="C:cytoplasm"/>
    <property type="evidence" value="ECO:0007669"/>
    <property type="project" value="TreeGrafter"/>
</dbReference>
<dbReference type="SMART" id="SM00220">
    <property type="entry name" value="S_TKc"/>
    <property type="match status" value="1"/>
</dbReference>
<dbReference type="EMBL" id="CP001707">
    <property type="protein sequence ID" value="ACV27913.1"/>
    <property type="molecule type" value="Genomic_DNA"/>
</dbReference>
<dbReference type="InterPro" id="IPR011009">
    <property type="entry name" value="Kinase-like_dom_sf"/>
</dbReference>
<dbReference type="GO" id="GO:0004674">
    <property type="term" value="F:protein serine/threonine kinase activity"/>
    <property type="evidence" value="ECO:0007669"/>
    <property type="project" value="UniProtKB-KW"/>
</dbReference>
<dbReference type="Pfam" id="PF00069">
    <property type="entry name" value="Pkinase"/>
    <property type="match status" value="1"/>
</dbReference>
<dbReference type="SUPFAM" id="SSF56112">
    <property type="entry name" value="Protein kinase-like (PK-like)"/>
    <property type="match status" value="1"/>
</dbReference>
<dbReference type="OrthoDB" id="9801841at2"/>
<sequence>MEHSPEDNKNKQNQEDTKASKSLDTEDSHDVGSQAIDNDKTIVQDFSATNKSKATTEQVKLGDLLSERYRLIELIGTGGMSHVYKAIDSFAEKAGDTEPYVAVKILTSEFASHPDAVTIMQREAKKTRLLAHPNIVQIHDFVLEGRLCYIVMEYLQGETLDQIIKRSKPNGLPKNGVLNILKQMTSALEFAHQQGILHSDLKPSNIFITQQQRVKIFDFGVSRGLKQTVDEYAVQLHSDQPEYDVGGYTPAYASLNMLNQQPHDVKDDIYGLACITYEMFSSKHPYARKPANKAFAEKLKPQKIQKLSFINWKGLEKGLQLEHGQRTESVSQLQQDLTRNILKPLAIAASALVASALAINVWLSSNQTINQAQSELSLYQQQEAQYQQLLSLAQNDMSASLEQLQELPDVYRTSMLNLLNDDIYQHFYQGSEQFLKPTDSGYADYPKALAVIAQAERYLTDSHKLNSFKQQILDSQQQLVSTLEQKFNQLLEQQDYTKRESGDDVYSLQQTLLTIAPEHTPKISVQAKELFLTGIQQALAEHDIAGLNRYQKVGDAIFAANKDYQSLKKQSETFLLAAKQIDDYQKQLTDNPDTPFPNKAASVFYQKLITDLKTKINAASNTRELEQVDEEVFALVSTLPSNFRLSIDLQNDLANAYLKRADELNASRSYRAAAKALSRGREILNKMNQGNAEQS</sequence>
<dbReference type="PANTHER" id="PTHR24361">
    <property type="entry name" value="MITOGEN-ACTIVATED KINASE KINASE KINASE"/>
    <property type="match status" value="1"/>
</dbReference>
<keyword evidence="6" id="KW-0418">Kinase</keyword>
<organism evidence="6 7">
    <name type="scientific">Kangiella koreensis (strain DSM 16069 / JCM 12317 / KCTC 12182 / SW-125)</name>
    <dbReference type="NCBI Taxonomy" id="523791"/>
    <lineage>
        <taxon>Bacteria</taxon>
        <taxon>Pseudomonadati</taxon>
        <taxon>Pseudomonadota</taxon>
        <taxon>Gammaproteobacteria</taxon>
        <taxon>Kangiellales</taxon>
        <taxon>Kangiellaceae</taxon>
        <taxon>Kangiella</taxon>
    </lineage>
</organism>
<feature type="binding site" evidence="3">
    <location>
        <position position="104"/>
    </location>
    <ligand>
        <name>ATP</name>
        <dbReference type="ChEBI" id="CHEBI:30616"/>
    </ligand>
</feature>
<evidence type="ECO:0000256" key="3">
    <source>
        <dbReference type="PROSITE-ProRule" id="PRU10141"/>
    </source>
</evidence>
<dbReference type="Gene3D" id="3.30.200.20">
    <property type="entry name" value="Phosphorylase Kinase, domain 1"/>
    <property type="match status" value="1"/>
</dbReference>
<dbReference type="PROSITE" id="PS00107">
    <property type="entry name" value="PROTEIN_KINASE_ATP"/>
    <property type="match status" value="1"/>
</dbReference>
<gene>
    <name evidence="6" type="ordered locus">Kkor_2504</name>
</gene>
<evidence type="ECO:0000256" key="4">
    <source>
        <dbReference type="SAM" id="MobiDB-lite"/>
    </source>
</evidence>
<proteinExistence type="predicted"/>
<dbReference type="InterPro" id="IPR053235">
    <property type="entry name" value="Ser_Thr_kinase"/>
</dbReference>
<dbReference type="KEGG" id="kko:Kkor_2504"/>
<keyword evidence="6" id="KW-0723">Serine/threonine-protein kinase</keyword>
<accession>C7R9P4</accession>
<dbReference type="eggNOG" id="COG0515">
    <property type="taxonomic scope" value="Bacteria"/>
</dbReference>
<evidence type="ECO:0000313" key="7">
    <source>
        <dbReference type="Proteomes" id="UP000001231"/>
    </source>
</evidence>
<keyword evidence="7" id="KW-1185">Reference proteome</keyword>
<feature type="compositionally biased region" description="Basic and acidic residues" evidence="4">
    <location>
        <begin position="1"/>
        <end position="30"/>
    </location>
</feature>
<reference evidence="6 7" key="1">
    <citation type="journal article" date="2009" name="Stand. Genomic Sci.">
        <title>Complete genome sequence of Kangiella koreensis type strain (SW-125).</title>
        <authorList>
            <person name="Han C."/>
            <person name="Sikorski J."/>
            <person name="Lapidus A."/>
            <person name="Nolan M."/>
            <person name="Glavina Del Rio T."/>
            <person name="Tice H."/>
            <person name="Cheng J.F."/>
            <person name="Lucas S."/>
            <person name="Chen F."/>
            <person name="Copeland A."/>
            <person name="Ivanova N."/>
            <person name="Mavromatis K."/>
            <person name="Ovchinnikova G."/>
            <person name="Pati A."/>
            <person name="Bruce D."/>
            <person name="Goodwin L."/>
            <person name="Pitluck S."/>
            <person name="Chen A."/>
            <person name="Palaniappan K."/>
            <person name="Land M."/>
            <person name="Hauser L."/>
            <person name="Chang Y.J."/>
            <person name="Jeffries C.D."/>
            <person name="Chain P."/>
            <person name="Saunders E."/>
            <person name="Brettin T."/>
            <person name="Goker M."/>
            <person name="Tindall B.J."/>
            <person name="Bristow J."/>
            <person name="Eisen J.A."/>
            <person name="Markowitz V."/>
            <person name="Hugenholtz P."/>
            <person name="Kyrpides N.C."/>
            <person name="Klenk H.P."/>
            <person name="Detter J.C."/>
        </authorList>
    </citation>
    <scope>NUCLEOTIDE SEQUENCE [LARGE SCALE GENOMIC DNA]</scope>
    <source>
        <strain evidence="7">DSM 16069 / KCTC 12182 / SW-125</strain>
    </source>
</reference>
<dbReference type="InterPro" id="IPR000719">
    <property type="entry name" value="Prot_kinase_dom"/>
</dbReference>
<dbReference type="STRING" id="523791.Kkor_2504"/>
<dbReference type="AlphaFoldDB" id="C7R9P4"/>
<dbReference type="InterPro" id="IPR017441">
    <property type="entry name" value="Protein_kinase_ATP_BS"/>
</dbReference>